<feature type="domain" description="CN hydrolase" evidence="10">
    <location>
        <begin position="248"/>
        <end position="500"/>
    </location>
</feature>
<dbReference type="EMBL" id="RPFW01000008">
    <property type="protein sequence ID" value="TVZ00632.1"/>
    <property type="molecule type" value="Genomic_DNA"/>
</dbReference>
<dbReference type="GO" id="GO:0005886">
    <property type="term" value="C:plasma membrane"/>
    <property type="evidence" value="ECO:0007669"/>
    <property type="project" value="UniProtKB-SubCell"/>
</dbReference>
<dbReference type="PANTHER" id="PTHR38686">
    <property type="entry name" value="APOLIPOPROTEIN N-ACYLTRANSFERASE"/>
    <property type="match status" value="1"/>
</dbReference>
<dbReference type="CDD" id="cd07571">
    <property type="entry name" value="ALP_N-acyl_transferase"/>
    <property type="match status" value="1"/>
</dbReference>
<accession>A0A6P2BNT1</accession>
<feature type="transmembrane region" description="Helical" evidence="8">
    <location>
        <begin position="161"/>
        <end position="194"/>
    </location>
</feature>
<protein>
    <recommendedName>
        <fullName evidence="8">Apolipoprotein N-acyltransferase</fullName>
        <shortName evidence="8">ALP N-acyltransferase</shortName>
        <ecNumber evidence="8">2.3.1.269</ecNumber>
    </recommendedName>
</protein>
<evidence type="ECO:0000256" key="1">
    <source>
        <dbReference type="ARBA" id="ARBA00004651"/>
    </source>
</evidence>
<feature type="region of interest" description="Disordered" evidence="9">
    <location>
        <begin position="548"/>
        <end position="572"/>
    </location>
</feature>
<comment type="subcellular location">
    <subcellularLocation>
        <location evidence="1 8">Cell membrane</location>
        <topology evidence="1 8">Multi-pass membrane protein</topology>
    </subcellularLocation>
</comment>
<sequence>MFDNEGVRLRGKLLRPFRYPARRLAFLAGGVPAVLVFPGPSLWYLAWFALVPAMALFTGAGTTREAIARGWWFGAGYLIAILQWMTPEIGPGVVLIGGIFGCMYSPFAVAVSRLLRPAVTLPRLLAALAVVPATWLIPEWIRSYQGLGGPWGLYGASQWQHPAVLALAGVGGVWLVSVALLLANTGLTLILGAFRPDLLAPGAGTAARAPAGRRVALAAAGAATFAAAAISGPLAFALTPPFPAVRQVSVALVQPGIVHDPARRVDASETLTRQFTAGKALAKDHPGLIVWGESSVAYDLAVSPGLLAGIENLSRQAGAEILTSQDSTLPGPDGGQEKVAVLVSPSGIQGRYVKTRLVPFGEYIPFRQQLGWLTRVSKAASSNMIPGSGARMLTVTGQAVGAPLEVGVLICFESAFPDMSRVETAQGAQLIVYQSSTSTFQGTWGPDQHASLAAIRAAETGRPVVQAALTGDSAAFDARGRLLSWLGQDSRGVVTVTLALPAASARTFYDQAGDYVMWSGVATTAFAALVMLLRRRYFPVNSTGAPGGRTAEYEANTGDRRASASARRANRA</sequence>
<evidence type="ECO:0000313" key="12">
    <source>
        <dbReference type="Proteomes" id="UP000460272"/>
    </source>
</evidence>
<dbReference type="SUPFAM" id="SSF56317">
    <property type="entry name" value="Carbon-nitrogen hydrolase"/>
    <property type="match status" value="1"/>
</dbReference>
<dbReference type="GO" id="GO:0042158">
    <property type="term" value="P:lipoprotein biosynthetic process"/>
    <property type="evidence" value="ECO:0007669"/>
    <property type="project" value="UniProtKB-UniRule"/>
</dbReference>
<dbReference type="GO" id="GO:0016410">
    <property type="term" value="F:N-acyltransferase activity"/>
    <property type="evidence" value="ECO:0007669"/>
    <property type="project" value="UniProtKB-UniRule"/>
</dbReference>
<dbReference type="Gene3D" id="3.60.110.10">
    <property type="entry name" value="Carbon-nitrogen hydrolase"/>
    <property type="match status" value="1"/>
</dbReference>
<keyword evidence="5 8" id="KW-1133">Transmembrane helix</keyword>
<evidence type="ECO:0000256" key="4">
    <source>
        <dbReference type="ARBA" id="ARBA00022692"/>
    </source>
</evidence>
<keyword evidence="4 8" id="KW-0812">Transmembrane</keyword>
<evidence type="ECO:0000259" key="10">
    <source>
        <dbReference type="PROSITE" id="PS50263"/>
    </source>
</evidence>
<feature type="transmembrane region" description="Helical" evidence="8">
    <location>
        <begin position="215"/>
        <end position="238"/>
    </location>
</feature>
<dbReference type="EC" id="2.3.1.269" evidence="8"/>
<dbReference type="Pfam" id="PF20154">
    <property type="entry name" value="LNT_N"/>
    <property type="match status" value="1"/>
</dbReference>
<dbReference type="InterPro" id="IPR036526">
    <property type="entry name" value="C-N_Hydrolase_sf"/>
</dbReference>
<dbReference type="NCBIfam" id="TIGR00546">
    <property type="entry name" value="lnt"/>
    <property type="match status" value="1"/>
</dbReference>
<comment type="pathway">
    <text evidence="8">Protein modification; lipoprotein biosynthesis (N-acyl transfer).</text>
</comment>
<feature type="transmembrane region" description="Helical" evidence="8">
    <location>
        <begin position="21"/>
        <end position="38"/>
    </location>
</feature>
<dbReference type="InterPro" id="IPR003010">
    <property type="entry name" value="C-N_Hydrolase"/>
</dbReference>
<keyword evidence="2 8" id="KW-1003">Cell membrane</keyword>
<proteinExistence type="inferred from homology"/>
<dbReference type="InterPro" id="IPR004563">
    <property type="entry name" value="Apolipo_AcylTrfase"/>
</dbReference>
<feature type="transmembrane region" description="Helical" evidence="8">
    <location>
        <begin position="124"/>
        <end position="141"/>
    </location>
</feature>
<comment type="caution">
    <text evidence="11">The sequence shown here is derived from an EMBL/GenBank/DDBJ whole genome shotgun (WGS) entry which is preliminary data.</text>
</comment>
<dbReference type="HAMAP" id="MF_01148">
    <property type="entry name" value="Lnt"/>
    <property type="match status" value="1"/>
</dbReference>
<evidence type="ECO:0000256" key="6">
    <source>
        <dbReference type="ARBA" id="ARBA00023136"/>
    </source>
</evidence>
<reference evidence="11 12" key="1">
    <citation type="submission" date="2018-11" db="EMBL/GenBank/DDBJ databases">
        <title>Trebonia kvetii gen.nov., sp.nov., a novel acidophilic actinobacterium, and proposal of the new actinobacterial family Treboniaceae fam. nov.</title>
        <authorList>
            <person name="Rapoport D."/>
            <person name="Sagova-Mareckova M."/>
            <person name="Sedlacek I."/>
            <person name="Provaznik J."/>
            <person name="Kralova S."/>
            <person name="Pavlinic D."/>
            <person name="Benes V."/>
            <person name="Kopecky J."/>
        </authorList>
    </citation>
    <scope>NUCLEOTIDE SEQUENCE [LARGE SCALE GENOMIC DNA]</scope>
    <source>
        <strain evidence="11 12">15Tr583</strain>
    </source>
</reference>
<dbReference type="InterPro" id="IPR045378">
    <property type="entry name" value="LNT_N"/>
</dbReference>
<evidence type="ECO:0000313" key="11">
    <source>
        <dbReference type="EMBL" id="TVZ00632.1"/>
    </source>
</evidence>
<feature type="transmembrane region" description="Helical" evidence="8">
    <location>
        <begin position="515"/>
        <end position="533"/>
    </location>
</feature>
<organism evidence="11 12">
    <name type="scientific">Trebonia kvetii</name>
    <dbReference type="NCBI Taxonomy" id="2480626"/>
    <lineage>
        <taxon>Bacteria</taxon>
        <taxon>Bacillati</taxon>
        <taxon>Actinomycetota</taxon>
        <taxon>Actinomycetes</taxon>
        <taxon>Streptosporangiales</taxon>
        <taxon>Treboniaceae</taxon>
        <taxon>Trebonia</taxon>
    </lineage>
</organism>
<comment type="catalytic activity">
    <reaction evidence="8">
        <text>N-terminal S-1,2-diacyl-sn-glyceryl-L-cysteinyl-[lipoprotein] + a glycerophospholipid = N-acyl-S-1,2-diacyl-sn-glyceryl-L-cysteinyl-[lipoprotein] + a 2-acyl-sn-glycero-3-phospholipid + H(+)</text>
        <dbReference type="Rhea" id="RHEA:48228"/>
        <dbReference type="Rhea" id="RHEA-COMP:14681"/>
        <dbReference type="Rhea" id="RHEA-COMP:14684"/>
        <dbReference type="ChEBI" id="CHEBI:15378"/>
        <dbReference type="ChEBI" id="CHEBI:136912"/>
        <dbReference type="ChEBI" id="CHEBI:140656"/>
        <dbReference type="ChEBI" id="CHEBI:140657"/>
        <dbReference type="ChEBI" id="CHEBI:140660"/>
        <dbReference type="EC" id="2.3.1.269"/>
    </reaction>
</comment>
<evidence type="ECO:0000256" key="5">
    <source>
        <dbReference type="ARBA" id="ARBA00022989"/>
    </source>
</evidence>
<evidence type="ECO:0000256" key="2">
    <source>
        <dbReference type="ARBA" id="ARBA00022475"/>
    </source>
</evidence>
<comment type="similarity">
    <text evidence="8">Belongs to the CN hydrolase family. Apolipoprotein N-acyltransferase subfamily.</text>
</comment>
<dbReference type="OrthoDB" id="9804277at2"/>
<dbReference type="Pfam" id="PF00795">
    <property type="entry name" value="CN_hydrolase"/>
    <property type="match status" value="1"/>
</dbReference>
<feature type="compositionally biased region" description="Low complexity" evidence="9">
    <location>
        <begin position="563"/>
        <end position="572"/>
    </location>
</feature>
<comment type="function">
    <text evidence="8">Catalyzes the phospholipid dependent N-acylation of the N-terminal cysteine of apolipoprotein, the last step in lipoprotein maturation.</text>
</comment>
<feature type="transmembrane region" description="Helical" evidence="8">
    <location>
        <begin position="44"/>
        <end position="63"/>
    </location>
</feature>
<feature type="transmembrane region" description="Helical" evidence="8">
    <location>
        <begin position="70"/>
        <end position="86"/>
    </location>
</feature>
<dbReference type="PROSITE" id="PS50263">
    <property type="entry name" value="CN_HYDROLASE"/>
    <property type="match status" value="1"/>
</dbReference>
<keyword evidence="6 8" id="KW-0472">Membrane</keyword>
<gene>
    <name evidence="8 11" type="primary">lnt</name>
    <name evidence="11" type="ORF">EAS64_35215</name>
</gene>
<keyword evidence="7 8" id="KW-0012">Acyltransferase</keyword>
<keyword evidence="11" id="KW-0449">Lipoprotein</keyword>
<dbReference type="PANTHER" id="PTHR38686:SF1">
    <property type="entry name" value="APOLIPOPROTEIN N-ACYLTRANSFERASE"/>
    <property type="match status" value="1"/>
</dbReference>
<name>A0A6P2BNT1_9ACTN</name>
<feature type="transmembrane region" description="Helical" evidence="8">
    <location>
        <begin position="92"/>
        <end position="112"/>
    </location>
</feature>
<keyword evidence="3 8" id="KW-0808">Transferase</keyword>
<dbReference type="Proteomes" id="UP000460272">
    <property type="component" value="Unassembled WGS sequence"/>
</dbReference>
<keyword evidence="12" id="KW-1185">Reference proteome</keyword>
<dbReference type="AlphaFoldDB" id="A0A6P2BNT1"/>
<dbReference type="UniPathway" id="UPA00666"/>
<evidence type="ECO:0000256" key="9">
    <source>
        <dbReference type="SAM" id="MobiDB-lite"/>
    </source>
</evidence>
<evidence type="ECO:0000256" key="8">
    <source>
        <dbReference type="HAMAP-Rule" id="MF_01148"/>
    </source>
</evidence>
<evidence type="ECO:0000256" key="7">
    <source>
        <dbReference type="ARBA" id="ARBA00023315"/>
    </source>
</evidence>
<evidence type="ECO:0000256" key="3">
    <source>
        <dbReference type="ARBA" id="ARBA00022679"/>
    </source>
</evidence>